<accession>A0A0F6QY24</accession>
<dbReference type="PATRIC" id="fig|161896.4.peg.1892"/>
<protein>
    <submittedName>
        <fullName evidence="2">MaoC-like protein</fullName>
    </submittedName>
</protein>
<dbReference type="Gene3D" id="3.10.129.10">
    <property type="entry name" value="Hotdog Thioesterase"/>
    <property type="match status" value="1"/>
</dbReference>
<dbReference type="PRINTS" id="PR01483">
    <property type="entry name" value="FASYNTHASE"/>
</dbReference>
<organism evidence="2 3">
    <name type="scientific">Corynebacterium camporealensis</name>
    <dbReference type="NCBI Taxonomy" id="161896"/>
    <lineage>
        <taxon>Bacteria</taxon>
        <taxon>Bacillati</taxon>
        <taxon>Actinomycetota</taxon>
        <taxon>Actinomycetes</taxon>
        <taxon>Mycobacteriales</taxon>
        <taxon>Corynebacteriaceae</taxon>
        <taxon>Corynebacterium</taxon>
    </lineage>
</organism>
<dbReference type="AlphaFoldDB" id="A0A0F6QY24"/>
<dbReference type="Pfam" id="PF01575">
    <property type="entry name" value="MaoC_dehydratas"/>
    <property type="match status" value="1"/>
</dbReference>
<dbReference type="Proteomes" id="UP000033566">
    <property type="component" value="Chromosome"/>
</dbReference>
<reference evidence="2 3" key="1">
    <citation type="journal article" date="2015" name="Genome Announc.">
        <title>Complete Genome Sequence of Corynebacterium camporealensis DSM 44610, Isolated from the Milk of a Manchega Sheep with Subclinical Mastitis.</title>
        <authorList>
            <person name="Ruckert C."/>
            <person name="Albersmeier A."/>
            <person name="Winkler A."/>
            <person name="Tauch A."/>
        </authorList>
    </citation>
    <scope>NUCLEOTIDE SEQUENCE [LARGE SCALE GENOMIC DNA]</scope>
    <source>
        <strain evidence="2 3">DSM 44610</strain>
    </source>
</reference>
<dbReference type="InterPro" id="IPR003965">
    <property type="entry name" value="Fatty_acid_synthase"/>
</dbReference>
<dbReference type="EMBL" id="CP011311">
    <property type="protein sequence ID" value="AKE39875.1"/>
    <property type="molecule type" value="Genomic_DNA"/>
</dbReference>
<comment type="similarity">
    <text evidence="1">Belongs to the enoyl-CoA hydratase/isomerase family.</text>
</comment>
<dbReference type="STRING" id="161896.UL81_09700"/>
<dbReference type="RefSeq" id="WP_035104509.1">
    <property type="nucleotide sequence ID" value="NZ_CP011311.1"/>
</dbReference>
<dbReference type="SUPFAM" id="SSF54637">
    <property type="entry name" value="Thioesterase/thiol ester dehydrase-isomerase"/>
    <property type="match status" value="2"/>
</dbReference>
<proteinExistence type="inferred from homology"/>
<dbReference type="GO" id="GO:0005835">
    <property type="term" value="C:fatty acid synthase complex"/>
    <property type="evidence" value="ECO:0007669"/>
    <property type="project" value="InterPro"/>
</dbReference>
<dbReference type="GO" id="GO:0006633">
    <property type="term" value="P:fatty acid biosynthetic process"/>
    <property type="evidence" value="ECO:0007669"/>
    <property type="project" value="InterPro"/>
</dbReference>
<dbReference type="PANTHER" id="PTHR43841">
    <property type="entry name" value="3-HYDROXYACYL-THIOESTER DEHYDRATASE HTDX-RELATED"/>
    <property type="match status" value="1"/>
</dbReference>
<gene>
    <name evidence="2" type="ORF">UL81_09700</name>
</gene>
<keyword evidence="3" id="KW-1185">Reference proteome</keyword>
<dbReference type="GO" id="GO:0004312">
    <property type="term" value="F:fatty acid synthase activity"/>
    <property type="evidence" value="ECO:0007669"/>
    <property type="project" value="InterPro"/>
</dbReference>
<dbReference type="InterPro" id="IPR002539">
    <property type="entry name" value="MaoC-like_dom"/>
</dbReference>
<dbReference type="PANTHER" id="PTHR43841:SF3">
    <property type="entry name" value="(3R)-HYDROXYACYL-ACP DEHYDRATASE SUBUNIT HADB"/>
    <property type="match status" value="1"/>
</dbReference>
<dbReference type="KEGG" id="ccj:UL81_09700"/>
<dbReference type="InterPro" id="IPR029069">
    <property type="entry name" value="HotDog_dom_sf"/>
</dbReference>
<evidence type="ECO:0000256" key="1">
    <source>
        <dbReference type="ARBA" id="ARBA00005254"/>
    </source>
</evidence>
<dbReference type="OrthoDB" id="9774179at2"/>
<name>A0A0F6QY24_9CORY</name>
<evidence type="ECO:0000313" key="2">
    <source>
        <dbReference type="EMBL" id="AKE39875.1"/>
    </source>
</evidence>
<evidence type="ECO:0000313" key="3">
    <source>
        <dbReference type="Proteomes" id="UP000033566"/>
    </source>
</evidence>
<dbReference type="HOGENOM" id="CLU_056696_1_0_11"/>
<sequence length="295" mass="31948">MTTFTELDAIPELGQLYRAQALKAVRPGGKPDKVDDPVHGFRVTGLRVDPNHLAAYTTATGLRLANELPVSYLFVLAFPLAIKVMDAPGFPFPAMGAVHLSNSIRQHRPALIDEEFTLETHAENLRPHRKGLVIDMISRLRVGEEVVWEQVSSFLSVGASFSKGTPVSVRTRGEDSCRITGSPAEDPGTAVAQLRFAPADVQEYAQASGDKNPIHVSKVGAKAFGFPNTIAHGMYSLARILAFAEGRIPASCRIDADFYKPVILPAKAAIYAADGLELRSAKKPEKLHVRVTVAD</sequence>